<gene>
    <name evidence="1" type="ORF">NG799_19570</name>
</gene>
<name>A0ABT2MYE0_9CYAN</name>
<evidence type="ECO:0000313" key="1">
    <source>
        <dbReference type="EMBL" id="MCT7968511.1"/>
    </source>
</evidence>
<evidence type="ECO:0000313" key="2">
    <source>
        <dbReference type="Proteomes" id="UP001525890"/>
    </source>
</evidence>
<reference evidence="1 2" key="1">
    <citation type="journal article" date="2022" name="Front. Microbiol.">
        <title>High genomic differentiation and limited gene flow indicate recent cryptic speciation within the genus Laspinema (cyanobacteria).</title>
        <authorList>
            <person name="Stanojkovic A."/>
            <person name="Skoupy S."/>
            <person name="Skaloud P."/>
            <person name="Dvorak P."/>
        </authorList>
    </citation>
    <scope>NUCLEOTIDE SEQUENCE [LARGE SCALE GENOMIC DNA]</scope>
    <source>
        <strain evidence="1 2">D2a</strain>
    </source>
</reference>
<keyword evidence="2" id="KW-1185">Reference proteome</keyword>
<protein>
    <submittedName>
        <fullName evidence="1">Uncharacterized protein</fullName>
    </submittedName>
</protein>
<comment type="caution">
    <text evidence="1">The sequence shown here is derived from an EMBL/GenBank/DDBJ whole genome shotgun (WGS) entry which is preliminary data.</text>
</comment>
<accession>A0ABT2MYE0</accession>
<dbReference type="EMBL" id="JAMXFF010000033">
    <property type="protein sequence ID" value="MCT7968511.1"/>
    <property type="molecule type" value="Genomic_DNA"/>
</dbReference>
<organism evidence="1 2">
    <name type="scientific">Laspinema palackyanum D2a</name>
    <dbReference type="NCBI Taxonomy" id="2953684"/>
    <lineage>
        <taxon>Bacteria</taxon>
        <taxon>Bacillati</taxon>
        <taxon>Cyanobacteriota</taxon>
        <taxon>Cyanophyceae</taxon>
        <taxon>Oscillatoriophycideae</taxon>
        <taxon>Oscillatoriales</taxon>
        <taxon>Laspinemataceae</taxon>
        <taxon>Laspinema</taxon>
        <taxon>Laspinema palackyanum</taxon>
    </lineage>
</organism>
<sequence>MTEPKVTKIDLLLALMSDGEWHYPSDLVTVSHRFGDTMHRAKEKGYLIETERIKGNACRYRLIGHEDSRFWSDFLKKQSQKVSDSGMGKCPNLQGYRIENISGVPNSNTVTIELRSPSGHQQHLTISSLVILKFLLE</sequence>
<dbReference type="Proteomes" id="UP001525890">
    <property type="component" value="Unassembled WGS sequence"/>
</dbReference>
<proteinExistence type="predicted"/>
<dbReference type="RefSeq" id="WP_368008026.1">
    <property type="nucleotide sequence ID" value="NZ_JAMXFF010000033.1"/>
</dbReference>